<evidence type="ECO:0000313" key="3">
    <source>
        <dbReference type="Proteomes" id="UP000727907"/>
    </source>
</evidence>
<sequence length="283" mass="30239">MRWLHSVARRAIAIVVAVLASMPDGRAADYPGAIADLRVARGTGTIADAWLADATTRYRHFVLGSPYEAASLMVRLRDGKLLRLTLPDDSVFEDRQPRLADLDGDGIDEIVLVRSYLNRGAALAVIAVRDGALSIVAETPPTGSPNTWLNPAGIADFDGDGMVDIAYVQMPHVLGLLRIWTLRSGRLIEIASMPDTSNHVIGSPHLGLSAVADFDGDGVADLAVPTKDRKYLRFLSFKGHARELGRKPLGSTALSDFKLRHVSGVPFVDVGPAGGSAGLMGLR</sequence>
<protein>
    <submittedName>
        <fullName evidence="2">VCBS repeat-containing protein</fullName>
    </submittedName>
</protein>
<dbReference type="Pfam" id="PF13517">
    <property type="entry name" value="FG-GAP_3"/>
    <property type="match status" value="1"/>
</dbReference>
<evidence type="ECO:0000313" key="2">
    <source>
        <dbReference type="EMBL" id="MBU8876490.1"/>
    </source>
</evidence>
<dbReference type="EMBL" id="JAHOPB010000002">
    <property type="protein sequence ID" value="MBU8876490.1"/>
    <property type="molecule type" value="Genomic_DNA"/>
</dbReference>
<dbReference type="Proteomes" id="UP000727907">
    <property type="component" value="Unassembled WGS sequence"/>
</dbReference>
<feature type="chain" id="PRO_5045600272" evidence="1">
    <location>
        <begin position="28"/>
        <end position="283"/>
    </location>
</feature>
<organism evidence="2 3">
    <name type="scientific">Reyranella humidisoli</name>
    <dbReference type="NCBI Taxonomy" id="2849149"/>
    <lineage>
        <taxon>Bacteria</taxon>
        <taxon>Pseudomonadati</taxon>
        <taxon>Pseudomonadota</taxon>
        <taxon>Alphaproteobacteria</taxon>
        <taxon>Hyphomicrobiales</taxon>
        <taxon>Reyranellaceae</taxon>
        <taxon>Reyranella</taxon>
    </lineage>
</organism>
<accession>A0ABS6IQ54</accession>
<keyword evidence="3" id="KW-1185">Reference proteome</keyword>
<feature type="signal peptide" evidence="1">
    <location>
        <begin position="1"/>
        <end position="27"/>
    </location>
</feature>
<comment type="caution">
    <text evidence="2">The sequence shown here is derived from an EMBL/GenBank/DDBJ whole genome shotgun (WGS) entry which is preliminary data.</text>
</comment>
<gene>
    <name evidence="2" type="ORF">KQ910_22140</name>
</gene>
<dbReference type="RefSeq" id="WP_216965327.1">
    <property type="nucleotide sequence ID" value="NZ_JAHOPB010000002.1"/>
</dbReference>
<name>A0ABS6IQ54_9HYPH</name>
<evidence type="ECO:0000256" key="1">
    <source>
        <dbReference type="SAM" id="SignalP"/>
    </source>
</evidence>
<reference evidence="2 3" key="1">
    <citation type="submission" date="2021-06" db="EMBL/GenBank/DDBJ databases">
        <authorList>
            <person name="Lee D.H."/>
        </authorList>
    </citation>
    <scope>NUCLEOTIDE SEQUENCE [LARGE SCALE GENOMIC DNA]</scope>
    <source>
        <strain evidence="2 3">MMS21-HV4-11</strain>
    </source>
</reference>
<proteinExistence type="predicted"/>
<dbReference type="InterPro" id="IPR013517">
    <property type="entry name" value="FG-GAP"/>
</dbReference>
<keyword evidence="1" id="KW-0732">Signal</keyword>